<feature type="compositionally biased region" description="Basic and acidic residues" evidence="1">
    <location>
        <begin position="32"/>
        <end position="47"/>
    </location>
</feature>
<organism evidence="2">
    <name type="scientific">marine sediment metagenome</name>
    <dbReference type="NCBI Taxonomy" id="412755"/>
    <lineage>
        <taxon>unclassified sequences</taxon>
        <taxon>metagenomes</taxon>
        <taxon>ecological metagenomes</taxon>
    </lineage>
</organism>
<dbReference type="AlphaFoldDB" id="A0A0F8YSP6"/>
<feature type="region of interest" description="Disordered" evidence="1">
    <location>
        <begin position="89"/>
        <end position="124"/>
    </location>
</feature>
<feature type="non-terminal residue" evidence="2">
    <location>
        <position position="124"/>
    </location>
</feature>
<feature type="compositionally biased region" description="Low complexity" evidence="1">
    <location>
        <begin position="89"/>
        <end position="100"/>
    </location>
</feature>
<accession>A0A0F8YSP6</accession>
<feature type="region of interest" description="Disordered" evidence="1">
    <location>
        <begin position="26"/>
        <end position="61"/>
    </location>
</feature>
<protein>
    <submittedName>
        <fullName evidence="2">Uncharacterized protein</fullName>
    </submittedName>
</protein>
<dbReference type="EMBL" id="LAZR01051772">
    <property type="protein sequence ID" value="KKK84448.1"/>
    <property type="molecule type" value="Genomic_DNA"/>
</dbReference>
<evidence type="ECO:0000313" key="2">
    <source>
        <dbReference type="EMBL" id="KKK84448.1"/>
    </source>
</evidence>
<evidence type="ECO:0000256" key="1">
    <source>
        <dbReference type="SAM" id="MobiDB-lite"/>
    </source>
</evidence>
<name>A0A0F8YSP6_9ZZZZ</name>
<reference evidence="2" key="1">
    <citation type="journal article" date="2015" name="Nature">
        <title>Complex archaea that bridge the gap between prokaryotes and eukaryotes.</title>
        <authorList>
            <person name="Spang A."/>
            <person name="Saw J.H."/>
            <person name="Jorgensen S.L."/>
            <person name="Zaremba-Niedzwiedzka K."/>
            <person name="Martijn J."/>
            <person name="Lind A.E."/>
            <person name="van Eijk R."/>
            <person name="Schleper C."/>
            <person name="Guy L."/>
            <person name="Ettema T.J."/>
        </authorList>
    </citation>
    <scope>NUCLEOTIDE SEQUENCE</scope>
</reference>
<gene>
    <name evidence="2" type="ORF">LCGC14_2783230</name>
</gene>
<comment type="caution">
    <text evidence="2">The sequence shown here is derived from an EMBL/GenBank/DDBJ whole genome shotgun (WGS) entry which is preliminary data.</text>
</comment>
<sequence>MGIFQNITDDIAAGALKTNPRLGLARQQIETSKARQARDKAAEERYGRPAAPTPTKQPSLAELQNFKDIYGDDPELGPLINQAIQAALGGQAAAPAPVQPTSGATGPRAAPRGCAFSIKSTSRG</sequence>
<proteinExistence type="predicted"/>